<gene>
    <name evidence="4" type="ORF">EV356DRAFT_532687</name>
</gene>
<dbReference type="PROSITE" id="PS51673">
    <property type="entry name" value="SUZ"/>
    <property type="match status" value="1"/>
</dbReference>
<dbReference type="PROSITE" id="PS51938">
    <property type="entry name" value="SUZ_C"/>
    <property type="match status" value="1"/>
</dbReference>
<dbReference type="InterPro" id="IPR024771">
    <property type="entry name" value="SUZ"/>
</dbReference>
<protein>
    <submittedName>
        <fullName evidence="4">Uncharacterized protein</fullName>
    </submittedName>
</protein>
<evidence type="ECO:0000256" key="1">
    <source>
        <dbReference type="SAM" id="MobiDB-lite"/>
    </source>
</evidence>
<feature type="compositionally biased region" description="Basic and acidic residues" evidence="1">
    <location>
        <begin position="127"/>
        <end position="149"/>
    </location>
</feature>
<accession>A0A6A6H9I3</accession>
<dbReference type="AlphaFoldDB" id="A0A6A6H9I3"/>
<feature type="region of interest" description="Disordered" evidence="1">
    <location>
        <begin position="85"/>
        <end position="277"/>
    </location>
</feature>
<feature type="compositionally biased region" description="Polar residues" evidence="1">
    <location>
        <begin position="197"/>
        <end position="214"/>
    </location>
</feature>
<evidence type="ECO:0000259" key="3">
    <source>
        <dbReference type="PROSITE" id="PS51938"/>
    </source>
</evidence>
<feature type="compositionally biased region" description="Basic and acidic residues" evidence="1">
    <location>
        <begin position="34"/>
        <end position="46"/>
    </location>
</feature>
<dbReference type="EMBL" id="ML991797">
    <property type="protein sequence ID" value="KAF2234637.1"/>
    <property type="molecule type" value="Genomic_DNA"/>
</dbReference>
<name>A0A6A6H9I3_VIRVR</name>
<evidence type="ECO:0000259" key="2">
    <source>
        <dbReference type="PROSITE" id="PS51673"/>
    </source>
</evidence>
<feature type="domain" description="SUZ" evidence="2">
    <location>
        <begin position="69"/>
        <end position="154"/>
    </location>
</feature>
<dbReference type="Proteomes" id="UP000800092">
    <property type="component" value="Unassembled WGS sequence"/>
</dbReference>
<evidence type="ECO:0000313" key="5">
    <source>
        <dbReference type="Proteomes" id="UP000800092"/>
    </source>
</evidence>
<sequence>MASKNVVPDAWDDDWETIADKQDKKSTVPTDGTRTTRAERREQHAKENRQLWDMAESSQDFHFLHSKGQPPLKADFKPAVKVLSRKPQPKILHKNDSTAGLASLTLDDEDDSEEEARRQQEMTLVERQAKTQKEREEKQRKYAEVREKIFGTPDAGSDTAGGQSPSPRGGANLVGQTNRNSSRRGRGRTGRDRDDSQNTSADQSPARPTSQSKQLFDPTYSPKPTSVYVQKREAIGVEIASRPGTPAEGQPTRAPRGPDGSGRGGFGFANRGSRNQP</sequence>
<dbReference type="InterPro" id="IPR024642">
    <property type="entry name" value="SUZ-C"/>
</dbReference>
<proteinExistence type="predicted"/>
<evidence type="ECO:0000313" key="4">
    <source>
        <dbReference type="EMBL" id="KAF2234637.1"/>
    </source>
</evidence>
<feature type="compositionally biased region" description="Low complexity" evidence="1">
    <location>
        <begin position="268"/>
        <end position="277"/>
    </location>
</feature>
<keyword evidence="5" id="KW-1185">Reference proteome</keyword>
<organism evidence="4 5">
    <name type="scientific">Viridothelium virens</name>
    <name type="common">Speckled blister lichen</name>
    <name type="synonym">Trypethelium virens</name>
    <dbReference type="NCBI Taxonomy" id="1048519"/>
    <lineage>
        <taxon>Eukaryota</taxon>
        <taxon>Fungi</taxon>
        <taxon>Dikarya</taxon>
        <taxon>Ascomycota</taxon>
        <taxon>Pezizomycotina</taxon>
        <taxon>Dothideomycetes</taxon>
        <taxon>Dothideomycetes incertae sedis</taxon>
        <taxon>Trypetheliales</taxon>
        <taxon>Trypetheliaceae</taxon>
        <taxon>Viridothelium</taxon>
    </lineage>
</organism>
<reference evidence="4" key="1">
    <citation type="journal article" date="2020" name="Stud. Mycol.">
        <title>101 Dothideomycetes genomes: a test case for predicting lifestyles and emergence of pathogens.</title>
        <authorList>
            <person name="Haridas S."/>
            <person name="Albert R."/>
            <person name="Binder M."/>
            <person name="Bloem J."/>
            <person name="Labutti K."/>
            <person name="Salamov A."/>
            <person name="Andreopoulos B."/>
            <person name="Baker S."/>
            <person name="Barry K."/>
            <person name="Bills G."/>
            <person name="Bluhm B."/>
            <person name="Cannon C."/>
            <person name="Castanera R."/>
            <person name="Culley D."/>
            <person name="Daum C."/>
            <person name="Ezra D."/>
            <person name="Gonzalez J."/>
            <person name="Henrissat B."/>
            <person name="Kuo A."/>
            <person name="Liang C."/>
            <person name="Lipzen A."/>
            <person name="Lutzoni F."/>
            <person name="Magnuson J."/>
            <person name="Mondo S."/>
            <person name="Nolan M."/>
            <person name="Ohm R."/>
            <person name="Pangilinan J."/>
            <person name="Park H.-J."/>
            <person name="Ramirez L."/>
            <person name="Alfaro M."/>
            <person name="Sun H."/>
            <person name="Tritt A."/>
            <person name="Yoshinaga Y."/>
            <person name="Zwiers L.-H."/>
            <person name="Turgeon B."/>
            <person name="Goodwin S."/>
            <person name="Spatafora J."/>
            <person name="Crous P."/>
            <person name="Grigoriev I."/>
        </authorList>
    </citation>
    <scope>NUCLEOTIDE SEQUENCE</scope>
    <source>
        <strain evidence="4">Tuck. ex Michener</strain>
    </source>
</reference>
<dbReference type="OrthoDB" id="5422283at2759"/>
<feature type="domain" description="SUZ-C" evidence="3">
    <location>
        <begin position="223"/>
        <end position="270"/>
    </location>
</feature>
<feature type="region of interest" description="Disordered" evidence="1">
    <location>
        <begin position="1"/>
        <end position="46"/>
    </location>
</feature>